<keyword evidence="4 7" id="KW-0812">Transmembrane</keyword>
<dbReference type="InterPro" id="IPR025966">
    <property type="entry name" value="OppC_N"/>
</dbReference>
<feature type="domain" description="ABC transmembrane type-1" evidence="9">
    <location>
        <begin position="129"/>
        <end position="328"/>
    </location>
</feature>
<gene>
    <name evidence="10" type="ORF">AC529_08615</name>
</gene>
<dbReference type="PANTHER" id="PTHR43386:SF1">
    <property type="entry name" value="D,D-DIPEPTIDE TRANSPORT SYSTEM PERMEASE PROTEIN DDPC-RELATED"/>
    <property type="match status" value="1"/>
</dbReference>
<keyword evidence="11" id="KW-1185">Reference proteome</keyword>
<evidence type="ECO:0000256" key="7">
    <source>
        <dbReference type="RuleBase" id="RU363032"/>
    </source>
</evidence>
<comment type="similarity">
    <text evidence="7">Belongs to the binding-protein-dependent transport system permease family.</text>
</comment>
<dbReference type="InterPro" id="IPR000515">
    <property type="entry name" value="MetI-like"/>
</dbReference>
<evidence type="ECO:0000256" key="1">
    <source>
        <dbReference type="ARBA" id="ARBA00004651"/>
    </source>
</evidence>
<evidence type="ECO:0000256" key="5">
    <source>
        <dbReference type="ARBA" id="ARBA00022989"/>
    </source>
</evidence>
<feature type="transmembrane region" description="Helical" evidence="7">
    <location>
        <begin position="44"/>
        <end position="69"/>
    </location>
</feature>
<dbReference type="PATRIC" id="fig|665004.4.peg.3061"/>
<evidence type="ECO:0000313" key="11">
    <source>
        <dbReference type="Proteomes" id="UP000074382"/>
    </source>
</evidence>
<dbReference type="Gene3D" id="1.10.3720.10">
    <property type="entry name" value="MetI-like"/>
    <property type="match status" value="1"/>
</dbReference>
<organism evidence="10 11">
    <name type="scientific">Thermobifida cellulosilytica TB100</name>
    <dbReference type="NCBI Taxonomy" id="665004"/>
    <lineage>
        <taxon>Bacteria</taxon>
        <taxon>Bacillati</taxon>
        <taxon>Actinomycetota</taxon>
        <taxon>Actinomycetes</taxon>
        <taxon>Streptosporangiales</taxon>
        <taxon>Nocardiopsidaceae</taxon>
        <taxon>Thermobifida</taxon>
    </lineage>
</organism>
<dbReference type="InterPro" id="IPR050366">
    <property type="entry name" value="BP-dependent_transpt_permease"/>
</dbReference>
<dbReference type="Pfam" id="PF12911">
    <property type="entry name" value="OppC_N"/>
    <property type="match status" value="1"/>
</dbReference>
<keyword evidence="3" id="KW-1003">Cell membrane</keyword>
<feature type="transmembrane region" description="Helical" evidence="7">
    <location>
        <begin position="200"/>
        <end position="221"/>
    </location>
</feature>
<dbReference type="InterPro" id="IPR035906">
    <property type="entry name" value="MetI-like_sf"/>
</dbReference>
<evidence type="ECO:0000256" key="3">
    <source>
        <dbReference type="ARBA" id="ARBA00022475"/>
    </source>
</evidence>
<feature type="compositionally biased region" description="Basic and acidic residues" evidence="8">
    <location>
        <begin position="12"/>
        <end position="26"/>
    </location>
</feature>
<dbReference type="Pfam" id="PF00528">
    <property type="entry name" value="BPD_transp_1"/>
    <property type="match status" value="1"/>
</dbReference>
<dbReference type="GO" id="GO:0005886">
    <property type="term" value="C:plasma membrane"/>
    <property type="evidence" value="ECO:0007669"/>
    <property type="project" value="UniProtKB-SubCell"/>
</dbReference>
<sequence length="341" mass="36784">MTAPLDAPESAQHAEPEAIARGRRDTESRSLTQIAWRRLRQDRVALGGGAFVALLILVAVFAPLLTAWFGHPPNQFHQDLIDPATQGVLKDPDDPWSGIDPTGGMSAEHLLGLEPVNGRDLFSRIVYGARISLLVAFLSTLLCVVIGTVLGIVAGYLGGWVDTVISRAMDIFLAFPLLLFAIALAGVIPDDAFGLSDNALRIAVLVFIIGFFSWPYIGRIVRGQTLSLREREFVEAARSMGAGTGYILFREILPNLVAPILVYATLLIPTNILFEAALSFLGVGVNPPTPTWGGMLSESLAYYTVAPHFVIIPGLAIFVTVLAFNLFGDGLRDAFDPRSSD</sequence>
<keyword evidence="5 7" id="KW-1133">Transmembrane helix</keyword>
<comment type="subcellular location">
    <subcellularLocation>
        <location evidence="1 7">Cell membrane</location>
        <topology evidence="1 7">Multi-pass membrane protein</topology>
    </subcellularLocation>
</comment>
<dbReference type="GO" id="GO:0055085">
    <property type="term" value="P:transmembrane transport"/>
    <property type="evidence" value="ECO:0007669"/>
    <property type="project" value="InterPro"/>
</dbReference>
<dbReference type="PANTHER" id="PTHR43386">
    <property type="entry name" value="OLIGOPEPTIDE TRANSPORT SYSTEM PERMEASE PROTEIN APPC"/>
    <property type="match status" value="1"/>
</dbReference>
<comment type="caution">
    <text evidence="10">The sequence shown here is derived from an EMBL/GenBank/DDBJ whole genome shotgun (WGS) entry which is preliminary data.</text>
</comment>
<dbReference type="PROSITE" id="PS50928">
    <property type="entry name" value="ABC_TM1"/>
    <property type="match status" value="1"/>
</dbReference>
<dbReference type="RefSeq" id="WP_068757334.1">
    <property type="nucleotide sequence ID" value="NZ_KQ950183.1"/>
</dbReference>
<dbReference type="STRING" id="665004.AC529_08615"/>
<accession>A0A147KIS5</accession>
<evidence type="ECO:0000256" key="4">
    <source>
        <dbReference type="ARBA" id="ARBA00022692"/>
    </source>
</evidence>
<proteinExistence type="inferred from homology"/>
<protein>
    <submittedName>
        <fullName evidence="10">Peptide ABC transporter permease</fullName>
    </submittedName>
</protein>
<keyword evidence="2 7" id="KW-0813">Transport</keyword>
<keyword evidence="6 7" id="KW-0472">Membrane</keyword>
<feature type="transmembrane region" description="Helical" evidence="7">
    <location>
        <begin position="305"/>
        <end position="328"/>
    </location>
</feature>
<evidence type="ECO:0000256" key="2">
    <source>
        <dbReference type="ARBA" id="ARBA00022448"/>
    </source>
</evidence>
<dbReference type="OrthoDB" id="6637947at2"/>
<evidence type="ECO:0000259" key="9">
    <source>
        <dbReference type="PROSITE" id="PS50928"/>
    </source>
</evidence>
<dbReference type="CDD" id="cd06261">
    <property type="entry name" value="TM_PBP2"/>
    <property type="match status" value="1"/>
</dbReference>
<dbReference type="EMBL" id="LGEM01000039">
    <property type="protein sequence ID" value="KUP97109.1"/>
    <property type="molecule type" value="Genomic_DNA"/>
</dbReference>
<feature type="transmembrane region" description="Helical" evidence="7">
    <location>
        <begin position="131"/>
        <end position="157"/>
    </location>
</feature>
<name>A0A147KIS5_THECS</name>
<reference evidence="11" key="1">
    <citation type="journal article" date="2017" name="Acta Aliment.">
        <title>Plant polysaccharide degrading enzyme system of Thermpbifida cellulosilytica TB100 revealed by de novo genome project data.</title>
        <authorList>
            <person name="Toth A."/>
            <person name="Baka E."/>
            <person name="Luzics S."/>
            <person name="Bata-Vidacs I."/>
            <person name="Nagy I."/>
            <person name="Balint B."/>
            <person name="Herceg R."/>
            <person name="Olasz F."/>
            <person name="Wilk T."/>
            <person name="Nagy T."/>
            <person name="Kriszt B."/>
            <person name="Nagy I."/>
            <person name="Kukolya J."/>
        </authorList>
    </citation>
    <scope>NUCLEOTIDE SEQUENCE [LARGE SCALE GENOMIC DNA]</scope>
    <source>
        <strain evidence="11">TB100</strain>
    </source>
</reference>
<evidence type="ECO:0000313" key="10">
    <source>
        <dbReference type="EMBL" id="KUP97109.1"/>
    </source>
</evidence>
<dbReference type="SUPFAM" id="SSF161098">
    <property type="entry name" value="MetI-like"/>
    <property type="match status" value="1"/>
</dbReference>
<dbReference type="Proteomes" id="UP000074382">
    <property type="component" value="Unassembled WGS sequence"/>
</dbReference>
<evidence type="ECO:0000256" key="6">
    <source>
        <dbReference type="ARBA" id="ARBA00023136"/>
    </source>
</evidence>
<evidence type="ECO:0000256" key="8">
    <source>
        <dbReference type="SAM" id="MobiDB-lite"/>
    </source>
</evidence>
<feature type="transmembrane region" description="Helical" evidence="7">
    <location>
        <begin position="260"/>
        <end position="285"/>
    </location>
</feature>
<feature type="region of interest" description="Disordered" evidence="8">
    <location>
        <begin position="1"/>
        <end position="26"/>
    </location>
</feature>
<feature type="transmembrane region" description="Helical" evidence="7">
    <location>
        <begin position="169"/>
        <end position="188"/>
    </location>
</feature>
<dbReference type="AlphaFoldDB" id="A0A147KIS5"/>